<dbReference type="RefSeq" id="WP_329509245.1">
    <property type="nucleotide sequence ID" value="NZ_BAAAYZ010000279.1"/>
</dbReference>
<evidence type="ECO:0008006" key="4">
    <source>
        <dbReference type="Google" id="ProtNLM"/>
    </source>
</evidence>
<gene>
    <name evidence="2" type="ORF">VXC91_23205</name>
</gene>
<accession>A0ABU7FL44</accession>
<protein>
    <recommendedName>
        <fullName evidence="4">Oxidoreductase</fullName>
    </recommendedName>
</protein>
<keyword evidence="1" id="KW-0812">Transmembrane</keyword>
<proteinExistence type="predicted"/>
<name>A0ABU7FL44_9ACTN</name>
<reference evidence="2" key="1">
    <citation type="submission" date="2024-01" db="EMBL/GenBank/DDBJ databases">
        <title>First draft genome sequence data of TA4-1, the type strain of Gram-positive actinobacterium Streptomyces chiangmaiensis.</title>
        <authorList>
            <person name="Yasawong M."/>
            <person name="Nantapong N."/>
        </authorList>
    </citation>
    <scope>NUCLEOTIDE SEQUENCE</scope>
    <source>
        <strain evidence="2">TA4-1</strain>
    </source>
</reference>
<keyword evidence="3" id="KW-1185">Reference proteome</keyword>
<dbReference type="EMBL" id="JAYWVC010000085">
    <property type="protein sequence ID" value="MED7824817.1"/>
    <property type="molecule type" value="Genomic_DNA"/>
</dbReference>
<keyword evidence="1" id="KW-0472">Membrane</keyword>
<sequence>MAFARWLRTNSEHYLLVAAQQQVAEQYGARRPRPPEGLKDFFWLRVFAPIYRLLPWVFRAWVLKLMPGSHRKQWPAARRPAGPAV</sequence>
<evidence type="ECO:0000256" key="1">
    <source>
        <dbReference type="SAM" id="Phobius"/>
    </source>
</evidence>
<evidence type="ECO:0000313" key="2">
    <source>
        <dbReference type="EMBL" id="MED7824817.1"/>
    </source>
</evidence>
<organism evidence="2 3">
    <name type="scientific">Streptomyces chiangmaiensis</name>
    <dbReference type="NCBI Taxonomy" id="766497"/>
    <lineage>
        <taxon>Bacteria</taxon>
        <taxon>Bacillati</taxon>
        <taxon>Actinomycetota</taxon>
        <taxon>Actinomycetes</taxon>
        <taxon>Kitasatosporales</taxon>
        <taxon>Streptomycetaceae</taxon>
        <taxon>Streptomyces</taxon>
    </lineage>
</organism>
<keyword evidence="1" id="KW-1133">Transmembrane helix</keyword>
<feature type="transmembrane region" description="Helical" evidence="1">
    <location>
        <begin position="42"/>
        <end position="62"/>
    </location>
</feature>
<comment type="caution">
    <text evidence="2">The sequence shown here is derived from an EMBL/GenBank/DDBJ whole genome shotgun (WGS) entry which is preliminary data.</text>
</comment>
<evidence type="ECO:0000313" key="3">
    <source>
        <dbReference type="Proteomes" id="UP001333996"/>
    </source>
</evidence>
<dbReference type="Proteomes" id="UP001333996">
    <property type="component" value="Unassembled WGS sequence"/>
</dbReference>